<dbReference type="NCBIfam" id="NF008877">
    <property type="entry name" value="PRK11913.1-2"/>
    <property type="match status" value="1"/>
</dbReference>
<comment type="similarity">
    <text evidence="3">Belongs to the biopterin-dependent aromatic amino acid hydroxylase family.</text>
</comment>
<keyword evidence="6 12" id="KW-0560">Oxidoreductase</keyword>
<dbReference type="EMBL" id="JAZDRP010000004">
    <property type="protein sequence ID" value="MEE2526423.1"/>
    <property type="molecule type" value="Genomic_DNA"/>
</dbReference>
<evidence type="ECO:0000313" key="12">
    <source>
        <dbReference type="EMBL" id="MEE2526423.1"/>
    </source>
</evidence>
<keyword evidence="9" id="KW-0585">Phenylalanine catabolism</keyword>
<dbReference type="InterPro" id="IPR036951">
    <property type="entry name" value="ArAA_hydroxylase_sf"/>
</dbReference>
<dbReference type="GO" id="GO:0004505">
    <property type="term" value="F:phenylalanine 4-monooxygenase activity"/>
    <property type="evidence" value="ECO:0007669"/>
    <property type="project" value="UniProtKB-EC"/>
</dbReference>
<comment type="cofactor">
    <cofactor evidence="1">
        <name>Fe(2+)</name>
        <dbReference type="ChEBI" id="CHEBI:29033"/>
    </cofactor>
</comment>
<feature type="domain" description="Biopterin-dependent aromatic amino acid hydroxylase family profile" evidence="11">
    <location>
        <begin position="1"/>
        <end position="303"/>
    </location>
</feature>
<dbReference type="PROSITE" id="PS51410">
    <property type="entry name" value="BH4_AAA_HYDROXYL_2"/>
    <property type="match status" value="1"/>
</dbReference>
<dbReference type="Proteomes" id="UP001354971">
    <property type="component" value="Unassembled WGS sequence"/>
</dbReference>
<evidence type="ECO:0000256" key="5">
    <source>
        <dbReference type="ARBA" id="ARBA00022723"/>
    </source>
</evidence>
<evidence type="ECO:0000256" key="1">
    <source>
        <dbReference type="ARBA" id="ARBA00001954"/>
    </source>
</evidence>
<keyword evidence="13" id="KW-1185">Reference proteome</keyword>
<keyword evidence="7" id="KW-0408">Iron</keyword>
<dbReference type="RefSeq" id="WP_330199086.1">
    <property type="nucleotide sequence ID" value="NZ_JAZDRP010000004.1"/>
</dbReference>
<dbReference type="PANTHER" id="PTHR11473">
    <property type="entry name" value="AROMATIC AMINO ACID HYDROXYLASE"/>
    <property type="match status" value="1"/>
</dbReference>
<evidence type="ECO:0000259" key="11">
    <source>
        <dbReference type="PROSITE" id="PS51410"/>
    </source>
</evidence>
<evidence type="ECO:0000256" key="6">
    <source>
        <dbReference type="ARBA" id="ARBA00023002"/>
    </source>
</evidence>
<dbReference type="PANTHER" id="PTHR11473:SF24">
    <property type="entry name" value="PHENYLALANINE-4-HYDROXYLASE"/>
    <property type="match status" value="1"/>
</dbReference>
<evidence type="ECO:0000256" key="7">
    <source>
        <dbReference type="ARBA" id="ARBA00023004"/>
    </source>
</evidence>
<dbReference type="PRINTS" id="PR00372">
    <property type="entry name" value="FYWHYDRXLASE"/>
</dbReference>
<dbReference type="InterPro" id="IPR036329">
    <property type="entry name" value="Aro-AA_hydroxylase_C_sf"/>
</dbReference>
<comment type="caution">
    <text evidence="12">The sequence shown here is derived from an EMBL/GenBank/DDBJ whole genome shotgun (WGS) entry which is preliminary data.</text>
</comment>
<evidence type="ECO:0000256" key="2">
    <source>
        <dbReference type="ARBA" id="ARBA00005088"/>
    </source>
</evidence>
<dbReference type="NCBIfam" id="TIGR01267">
    <property type="entry name" value="Phe4hydrox_mono"/>
    <property type="match status" value="1"/>
</dbReference>
<dbReference type="SUPFAM" id="SSF56534">
    <property type="entry name" value="Aromatic aminoacid monoxygenases, catalytic and oligomerization domains"/>
    <property type="match status" value="1"/>
</dbReference>
<dbReference type="CDD" id="cd03348">
    <property type="entry name" value="pro_PheOH"/>
    <property type="match status" value="1"/>
</dbReference>
<dbReference type="Pfam" id="PF00351">
    <property type="entry name" value="Biopterin_H"/>
    <property type="match status" value="1"/>
</dbReference>
<dbReference type="EC" id="1.14.16.1" evidence="4"/>
<keyword evidence="8" id="KW-0503">Monooxygenase</keyword>
<evidence type="ECO:0000256" key="8">
    <source>
        <dbReference type="ARBA" id="ARBA00023033"/>
    </source>
</evidence>
<keyword evidence="5" id="KW-0479">Metal-binding</keyword>
<dbReference type="Gene3D" id="1.10.800.10">
    <property type="entry name" value="Aromatic amino acid hydroxylase"/>
    <property type="match status" value="1"/>
</dbReference>
<evidence type="ECO:0000256" key="3">
    <source>
        <dbReference type="ARBA" id="ARBA00009712"/>
    </source>
</evidence>
<sequence length="303" mass="34795">MVELRVPTSDPIVQRQVEAGAVRDDYTIDQCWDEYTEEEHAMWAKLYDRQTQMLGGRAVKEFYDGLDALGLDNSKIPDFREVNPKLEALTGWKLVTVPGLIPDEPFFTHLANRQFPVGRFIRKPHEIDYLQEPDIFHDVFGHAPLLGLPVFADYMAAYGRGGLRALKFGTLENITRLYWYTVEFGLIKQDDAMKIYGAGIVSSFAESVFSLDARSPNRIGFDIERIMRTQYRYDDFQQTYFVIDSFEQLLDRTVNQDFAPIYDRVKQAEEIPARGVIDGDTVYTEGTQEYADAGGRWENAPQV</sequence>
<dbReference type="InterPro" id="IPR005960">
    <property type="entry name" value="Phe-4-hydroxylase_mono"/>
</dbReference>
<name>A0ABU7LR82_9PROT</name>
<comment type="pathway">
    <text evidence="2">Amino-acid degradation; L-phenylalanine degradation; acetoacetate and fumarate from L-phenylalanine: step 1/6.</text>
</comment>
<evidence type="ECO:0000256" key="10">
    <source>
        <dbReference type="ARBA" id="ARBA00029922"/>
    </source>
</evidence>
<evidence type="ECO:0000256" key="4">
    <source>
        <dbReference type="ARBA" id="ARBA00011995"/>
    </source>
</evidence>
<proteinExistence type="inferred from homology"/>
<evidence type="ECO:0000256" key="9">
    <source>
        <dbReference type="ARBA" id="ARBA00023232"/>
    </source>
</evidence>
<gene>
    <name evidence="12" type="primary">phhA</name>
    <name evidence="12" type="ORF">V0U79_08595</name>
</gene>
<reference evidence="12 13" key="1">
    <citation type="submission" date="2024-01" db="EMBL/GenBank/DDBJ databases">
        <title>Hyphobacterium bacterium isolated from marine sediment.</title>
        <authorList>
            <person name="Zhao S."/>
        </authorList>
    </citation>
    <scope>NUCLEOTIDE SEQUENCE [LARGE SCALE GENOMIC DNA]</scope>
    <source>
        <strain evidence="13">HN65</strain>
    </source>
</reference>
<protein>
    <recommendedName>
        <fullName evidence="4">phenylalanine 4-monooxygenase</fullName>
        <ecNumber evidence="4">1.14.16.1</ecNumber>
    </recommendedName>
    <alternativeName>
        <fullName evidence="10">Phe-4-monooxygenase</fullName>
    </alternativeName>
</protein>
<evidence type="ECO:0000313" key="13">
    <source>
        <dbReference type="Proteomes" id="UP001354971"/>
    </source>
</evidence>
<dbReference type="InterPro" id="IPR001273">
    <property type="entry name" value="ArAA_hydroxylase"/>
</dbReference>
<dbReference type="InterPro" id="IPR019774">
    <property type="entry name" value="Aromatic-AA_hydroxylase_C"/>
</dbReference>
<organism evidence="12 13">
    <name type="scientific">Hyphobacterium lacteum</name>
    <dbReference type="NCBI Taxonomy" id="3116575"/>
    <lineage>
        <taxon>Bacteria</taxon>
        <taxon>Pseudomonadati</taxon>
        <taxon>Pseudomonadota</taxon>
        <taxon>Alphaproteobacteria</taxon>
        <taxon>Maricaulales</taxon>
        <taxon>Maricaulaceae</taxon>
        <taxon>Hyphobacterium</taxon>
    </lineage>
</organism>
<accession>A0ABU7LR82</accession>